<evidence type="ECO:0000313" key="2">
    <source>
        <dbReference type="EnsemblMetazoa" id="XP_011676508"/>
    </source>
</evidence>
<protein>
    <submittedName>
        <fullName evidence="2">Uncharacterized protein</fullName>
    </submittedName>
</protein>
<keyword evidence="1" id="KW-0812">Transmembrane</keyword>
<organism evidence="2 3">
    <name type="scientific">Strongylocentrotus purpuratus</name>
    <name type="common">Purple sea urchin</name>
    <dbReference type="NCBI Taxonomy" id="7668"/>
    <lineage>
        <taxon>Eukaryota</taxon>
        <taxon>Metazoa</taxon>
        <taxon>Echinodermata</taxon>
        <taxon>Eleutherozoa</taxon>
        <taxon>Echinozoa</taxon>
        <taxon>Echinoidea</taxon>
        <taxon>Euechinoidea</taxon>
        <taxon>Echinacea</taxon>
        <taxon>Camarodonta</taxon>
        <taxon>Echinidea</taxon>
        <taxon>Strongylocentrotidae</taxon>
        <taxon>Strongylocentrotus</taxon>
    </lineage>
</organism>
<keyword evidence="1" id="KW-0472">Membrane</keyword>
<dbReference type="OrthoDB" id="10430663at2759"/>
<evidence type="ECO:0000256" key="1">
    <source>
        <dbReference type="SAM" id="Phobius"/>
    </source>
</evidence>
<dbReference type="Proteomes" id="UP000007110">
    <property type="component" value="Unassembled WGS sequence"/>
</dbReference>
<dbReference type="KEGG" id="spu:105444240"/>
<reference evidence="3" key="1">
    <citation type="submission" date="2015-02" db="EMBL/GenBank/DDBJ databases">
        <title>Genome sequencing for Strongylocentrotus purpuratus.</title>
        <authorList>
            <person name="Murali S."/>
            <person name="Liu Y."/>
            <person name="Vee V."/>
            <person name="English A."/>
            <person name="Wang M."/>
            <person name="Skinner E."/>
            <person name="Han Y."/>
            <person name="Muzny D.M."/>
            <person name="Worley K.C."/>
            <person name="Gibbs R.A."/>
        </authorList>
    </citation>
    <scope>NUCLEOTIDE SEQUENCE</scope>
</reference>
<dbReference type="EnsemblMetazoa" id="XM_011678206">
    <property type="protein sequence ID" value="XP_011676508"/>
    <property type="gene ID" value="LOC105444240"/>
</dbReference>
<accession>A0A7M7HNN6</accession>
<sequence length="156" mass="17501">MNATTSLPGSMMADVSNTTLEARLQSVSTEGVFHEGERTPASILSKLTTLVTETLGNDTLHLNTSSSYRPGNWSSPVNVTQTPTEDDDNGIKRLVVILTNIFVVVAIVATCFLAFQHRRWEESVRQEREKGLLCKYDIVDIEEEEEICEDYEIFDK</sequence>
<reference evidence="2" key="2">
    <citation type="submission" date="2021-01" db="UniProtKB">
        <authorList>
            <consortium name="EnsemblMetazoa"/>
        </authorList>
    </citation>
    <scope>IDENTIFICATION</scope>
</reference>
<proteinExistence type="predicted"/>
<keyword evidence="3" id="KW-1185">Reference proteome</keyword>
<dbReference type="InParanoid" id="A0A7M7HNN6"/>
<dbReference type="AlphaFoldDB" id="A0A7M7HNN6"/>
<evidence type="ECO:0000313" key="3">
    <source>
        <dbReference type="Proteomes" id="UP000007110"/>
    </source>
</evidence>
<dbReference type="GeneID" id="105444240"/>
<dbReference type="RefSeq" id="XP_011676508.2">
    <property type="nucleotide sequence ID" value="XM_011678206.2"/>
</dbReference>
<keyword evidence="1" id="KW-1133">Transmembrane helix</keyword>
<name>A0A7M7HNN6_STRPU</name>
<feature type="transmembrane region" description="Helical" evidence="1">
    <location>
        <begin position="94"/>
        <end position="115"/>
    </location>
</feature>